<protein>
    <recommendedName>
        <fullName evidence="7">Wolframin</fullName>
    </recommendedName>
</protein>
<evidence type="ECO:0000256" key="2">
    <source>
        <dbReference type="SAM" id="Phobius"/>
    </source>
</evidence>
<feature type="transmembrane region" description="Helical" evidence="2">
    <location>
        <begin position="598"/>
        <end position="618"/>
    </location>
</feature>
<evidence type="ECO:0000259" key="5">
    <source>
        <dbReference type="Pfam" id="PF20053"/>
    </source>
</evidence>
<dbReference type="OrthoDB" id="5865303at2759"/>
<dbReference type="InterPro" id="IPR045461">
    <property type="entry name" value="Wolframin_OB_fold"/>
</dbReference>
<dbReference type="InterPro" id="IPR045458">
    <property type="entry name" value="Wolframin_Sel1-like_rpt"/>
</dbReference>
<dbReference type="InterPro" id="IPR045400">
    <property type="entry name" value="Wolframin_Cys-rich"/>
</dbReference>
<dbReference type="GeneID" id="116175883"/>
<evidence type="ECO:0000259" key="4">
    <source>
        <dbReference type="Pfam" id="PF19914"/>
    </source>
</evidence>
<dbReference type="InterPro" id="IPR026209">
    <property type="entry name" value="Wolframin_fam"/>
</dbReference>
<dbReference type="PANTHER" id="PTHR13098">
    <property type="entry name" value="WOLFRAMIN"/>
    <property type="match status" value="1"/>
</dbReference>
<feature type="transmembrane region" description="Helical" evidence="2">
    <location>
        <begin position="570"/>
        <end position="591"/>
    </location>
</feature>
<dbReference type="GO" id="GO:0005789">
    <property type="term" value="C:endoplasmic reticulum membrane"/>
    <property type="evidence" value="ECO:0007669"/>
    <property type="project" value="TreeGrafter"/>
</dbReference>
<feature type="compositionally biased region" description="Acidic residues" evidence="1">
    <location>
        <begin position="187"/>
        <end position="200"/>
    </location>
</feature>
<dbReference type="Pfam" id="PF19914">
    <property type="entry name" value="WEF-hand"/>
    <property type="match status" value="1"/>
</dbReference>
<feature type="transmembrane region" description="Helical" evidence="2">
    <location>
        <begin position="463"/>
        <end position="494"/>
    </location>
</feature>
<dbReference type="Pfam" id="PF20023">
    <property type="entry name" value="WSLR"/>
    <property type="match status" value="1"/>
</dbReference>
<dbReference type="AlphaFoldDB" id="A0A1Y1LXD6"/>
<dbReference type="GO" id="GO:0055074">
    <property type="term" value="P:calcium ion homeostasis"/>
    <property type="evidence" value="ECO:0007669"/>
    <property type="project" value="TreeGrafter"/>
</dbReference>
<feature type="transmembrane region" description="Helical" evidence="2">
    <location>
        <begin position="536"/>
        <end position="558"/>
    </location>
</feature>
<dbReference type="InterPro" id="IPR045460">
    <property type="entry name" value="Wolframin_EF-hand"/>
</dbReference>
<dbReference type="PRINTS" id="PR02060">
    <property type="entry name" value="WOLFFAMILY"/>
</dbReference>
<feature type="transmembrane region" description="Helical" evidence="2">
    <location>
        <begin position="373"/>
        <end position="390"/>
    </location>
</feature>
<dbReference type="Pfam" id="PF19913">
    <property type="entry name" value="WCOB"/>
    <property type="match status" value="1"/>
</dbReference>
<feature type="transmembrane region" description="Helical" evidence="2">
    <location>
        <begin position="315"/>
        <end position="332"/>
    </location>
</feature>
<feature type="domain" description="Wolframin EF-hand" evidence="4">
    <location>
        <begin position="126"/>
        <end position="226"/>
    </location>
</feature>
<evidence type="ECO:0000259" key="3">
    <source>
        <dbReference type="Pfam" id="PF19913"/>
    </source>
</evidence>
<keyword evidence="2" id="KW-0812">Transmembrane</keyword>
<dbReference type="PANTHER" id="PTHR13098:SF3">
    <property type="entry name" value="WOLFRAMIN"/>
    <property type="match status" value="1"/>
</dbReference>
<accession>A0A1Y1LXD6</accession>
<reference evidence="6" key="1">
    <citation type="journal article" date="2016" name="Sci. Rep.">
        <title>Molecular characterization of firefly nuptial gifts: a multi-omics approach sheds light on postcopulatory sexual selection.</title>
        <authorList>
            <person name="Al-Wathiqui N."/>
            <person name="Fallon T.R."/>
            <person name="South A."/>
            <person name="Weng J.K."/>
            <person name="Lewis S.M."/>
        </authorList>
    </citation>
    <scope>NUCLEOTIDE SEQUENCE</scope>
</reference>
<evidence type="ECO:0000313" key="6">
    <source>
        <dbReference type="EMBL" id="JAV77761.1"/>
    </source>
</evidence>
<dbReference type="RefSeq" id="XP_031350095.1">
    <property type="nucleotide sequence ID" value="XM_031494235.1"/>
</dbReference>
<proteinExistence type="predicted"/>
<keyword evidence="2" id="KW-0472">Membrane</keyword>
<dbReference type="EMBL" id="GEZM01045537">
    <property type="protein sequence ID" value="JAV77761.1"/>
    <property type="molecule type" value="Transcribed_RNA"/>
</dbReference>
<feature type="domain" description="Wolframin cysteine-rich" evidence="5">
    <location>
        <begin position="639"/>
        <end position="743"/>
    </location>
</feature>
<dbReference type="GO" id="GO:0030968">
    <property type="term" value="P:endoplasmic reticulum unfolded protein response"/>
    <property type="evidence" value="ECO:0007669"/>
    <property type="project" value="TreeGrafter"/>
</dbReference>
<evidence type="ECO:0008006" key="7">
    <source>
        <dbReference type="Google" id="ProtNLM"/>
    </source>
</evidence>
<feature type="region of interest" description="Disordered" evidence="1">
    <location>
        <begin position="160"/>
        <end position="206"/>
    </location>
</feature>
<feature type="compositionally biased region" description="Polar residues" evidence="1">
    <location>
        <begin position="160"/>
        <end position="180"/>
    </location>
</feature>
<feature type="domain" description="Wolframin OB-fold" evidence="3">
    <location>
        <begin position="746"/>
        <end position="857"/>
    </location>
</feature>
<dbReference type="Pfam" id="PF20053">
    <property type="entry name" value="WC-rich"/>
    <property type="match status" value="1"/>
</dbReference>
<keyword evidence="2" id="KW-1133">Transmembrane helix</keyword>
<organism evidence="6">
    <name type="scientific">Photinus pyralis</name>
    <name type="common">Common eastern firefly</name>
    <name type="synonym">Lampyris pyralis</name>
    <dbReference type="NCBI Taxonomy" id="7054"/>
    <lineage>
        <taxon>Eukaryota</taxon>
        <taxon>Metazoa</taxon>
        <taxon>Ecdysozoa</taxon>
        <taxon>Arthropoda</taxon>
        <taxon>Hexapoda</taxon>
        <taxon>Insecta</taxon>
        <taxon>Pterygota</taxon>
        <taxon>Neoptera</taxon>
        <taxon>Endopterygota</taxon>
        <taxon>Coleoptera</taxon>
        <taxon>Polyphaga</taxon>
        <taxon>Elateriformia</taxon>
        <taxon>Elateroidea</taxon>
        <taxon>Lampyridae</taxon>
        <taxon>Lampyrinae</taxon>
        <taxon>Photinus</taxon>
    </lineage>
</organism>
<sequence>MAGVVPSKKSTSARKQWAIHDGPYGSLKRLRNQLANDGCAESQMVLAKQLLQEECELTNTVITELETEKRENCRLGVYWLMKSSEQGNSEATELLRSCFLSGKGITEHNYMDVKLCINMTQDEKLARKAARDLFSSLSNGEDYITSQQLQRRILEIDKQQSTSNAIQKNRSYNCNGSGEPSNGELVDNYDEQGSDSDQDVDWTGRSVDGNQKLTEENLVSAAVDYSHGHLPLVNRGVTFSDLNLCALDEIPVVHRSILHPFLTCKILYFKLIRALGCRPIGSYIPSIQSDIQLVLMMCLYSFVSCNSVLHFVPMATYYITFVTMVISTFQMLQMGNHYHDFQVWSNLFITYSGGSLNAAEAEYQFIRNNLKPFAHFFLALLINLLVYPIISDQWIPQSELTILAFCLTFITLHSFTHRERGESATALLTLLSFATNVLAKYPYETDAVVTQGWRFLDLKIPTFASYIIGNGIEFCINFRILFYILIPFLLVCIASRRNWSGTYKCLIPHCVTLSWLQIAIINSQGATTFGLMRGTLALVGIVMFLPLVGLTTIILPSIALTKWVVTSVSLYSILLFLLFASSGLGISWLLARTRFRQQIAYLQVITAIVTFFILINSFSANNSSLNVHTHSSTANGITWDQYEEFCDQPNWETSTAAANQIRCAKLADVPVEWEGWVHEIKVRSITNVWRKIFGYIPKSLSQYLYCIFGESVEHDCKNLPEDVTEECLMFYDAIRTTRKCSLDNLNVYEFHIVLRRNMVLWTKTAEVVLEVGHHFSNFTLQLKPDDRIKFTGFLTNDGIIGGSKPHVLVESMRCIHCHKTELTNTEIRSVNLLTLESVLSNFNLGLKFIINFLFMPINLFE</sequence>
<dbReference type="KEGG" id="ppyr:116175883"/>
<evidence type="ECO:0000256" key="1">
    <source>
        <dbReference type="SAM" id="MobiDB-lite"/>
    </source>
</evidence>
<name>A0A1Y1LXD6_PHOPY</name>